<keyword evidence="2" id="KW-1185">Reference proteome</keyword>
<accession>A0A6A0AHY6</accession>
<reference evidence="1 2" key="1">
    <citation type="submission" date="2020-02" db="EMBL/GenBank/DDBJ databases">
        <title>Draft genome sequence of Haematococcus lacustris strain NIES-144.</title>
        <authorList>
            <person name="Morimoto D."/>
            <person name="Nakagawa S."/>
            <person name="Yoshida T."/>
            <person name="Sawayama S."/>
        </authorList>
    </citation>
    <scope>NUCLEOTIDE SEQUENCE [LARGE SCALE GENOMIC DNA]</scope>
    <source>
        <strain evidence="1 2">NIES-144</strain>
    </source>
</reference>
<sequence>MLLHGRQPQVRWAVLNVAMLLRRHSAIHDKLAAAMSRGDSVGSCLALVEEELRRAADI</sequence>
<dbReference type="PANTHER" id="PTHR33471">
    <property type="entry name" value="ATP-DEPENDENT ZINC METALLOPROTEASE-RELATED"/>
    <property type="match status" value="1"/>
</dbReference>
<dbReference type="Proteomes" id="UP000485058">
    <property type="component" value="Unassembled WGS sequence"/>
</dbReference>
<organism evidence="1 2">
    <name type="scientific">Haematococcus lacustris</name>
    <name type="common">Green alga</name>
    <name type="synonym">Haematococcus pluvialis</name>
    <dbReference type="NCBI Taxonomy" id="44745"/>
    <lineage>
        <taxon>Eukaryota</taxon>
        <taxon>Viridiplantae</taxon>
        <taxon>Chlorophyta</taxon>
        <taxon>core chlorophytes</taxon>
        <taxon>Chlorophyceae</taxon>
        <taxon>CS clade</taxon>
        <taxon>Chlamydomonadales</taxon>
        <taxon>Haematococcaceae</taxon>
        <taxon>Haematococcus</taxon>
    </lineage>
</organism>
<proteinExistence type="predicted"/>
<protein>
    <submittedName>
        <fullName evidence="1">Uncharacterized protein</fullName>
    </submittedName>
</protein>
<name>A0A6A0AHY6_HAELA</name>
<gene>
    <name evidence="1" type="ORF">HaLaN_31364</name>
</gene>
<dbReference type="EMBL" id="BLLF01006364">
    <property type="protein sequence ID" value="GFH32185.1"/>
    <property type="molecule type" value="Genomic_DNA"/>
</dbReference>
<dbReference type="PANTHER" id="PTHR33471:SF1">
    <property type="entry name" value="OS01G0382700 PROTEIN"/>
    <property type="match status" value="1"/>
</dbReference>
<dbReference type="AlphaFoldDB" id="A0A6A0AHY6"/>
<comment type="caution">
    <text evidence="1">The sequence shown here is derived from an EMBL/GenBank/DDBJ whole genome shotgun (WGS) entry which is preliminary data.</text>
</comment>
<evidence type="ECO:0000313" key="2">
    <source>
        <dbReference type="Proteomes" id="UP000485058"/>
    </source>
</evidence>
<evidence type="ECO:0000313" key="1">
    <source>
        <dbReference type="EMBL" id="GFH32185.1"/>
    </source>
</evidence>